<reference evidence="1 2" key="1">
    <citation type="submission" date="2019-07" db="EMBL/GenBank/DDBJ databases">
        <title>Whole genome shotgun sequence of Novosphingobium sediminis NBRC 106119.</title>
        <authorList>
            <person name="Hosoyama A."/>
            <person name="Uohara A."/>
            <person name="Ohji S."/>
            <person name="Ichikawa N."/>
        </authorList>
    </citation>
    <scope>NUCLEOTIDE SEQUENCE [LARGE SCALE GENOMIC DNA]</scope>
    <source>
        <strain evidence="1 2">NBRC 106119</strain>
    </source>
</reference>
<accession>A0A512API3</accession>
<dbReference type="AlphaFoldDB" id="A0A512API3"/>
<comment type="caution">
    <text evidence="1">The sequence shown here is derived from an EMBL/GenBank/DDBJ whole genome shotgun (WGS) entry which is preliminary data.</text>
</comment>
<organism evidence="1 2">
    <name type="scientific">Novosphingobium sediminis</name>
    <dbReference type="NCBI Taxonomy" id="707214"/>
    <lineage>
        <taxon>Bacteria</taxon>
        <taxon>Pseudomonadati</taxon>
        <taxon>Pseudomonadota</taxon>
        <taxon>Alphaproteobacteria</taxon>
        <taxon>Sphingomonadales</taxon>
        <taxon>Sphingomonadaceae</taxon>
        <taxon>Novosphingobium</taxon>
    </lineage>
</organism>
<keyword evidence="2" id="KW-1185">Reference proteome</keyword>
<evidence type="ECO:0000313" key="1">
    <source>
        <dbReference type="EMBL" id="GEO01618.1"/>
    </source>
</evidence>
<evidence type="ECO:0000313" key="2">
    <source>
        <dbReference type="Proteomes" id="UP000321464"/>
    </source>
</evidence>
<gene>
    <name evidence="1" type="ORF">NSE01_34500</name>
</gene>
<protein>
    <submittedName>
        <fullName evidence="1">Uncharacterized protein</fullName>
    </submittedName>
</protein>
<dbReference type="EMBL" id="BJYR01000024">
    <property type="protein sequence ID" value="GEO01618.1"/>
    <property type="molecule type" value="Genomic_DNA"/>
</dbReference>
<dbReference type="Proteomes" id="UP000321464">
    <property type="component" value="Unassembled WGS sequence"/>
</dbReference>
<sequence>MRVASKALGPLQAGAPPRCFAGFCDLAKAVISPVDRMFLQPPSSRVYVPGRFVVSTHYREEAQPLPAESKVRPGQAEFCHWHERTCQPARFHGSSGPAPHGDAAARSFGAGDVILSGSLGRCTANFV</sequence>
<name>A0A512API3_9SPHN</name>
<proteinExistence type="predicted"/>